<organism evidence="1 2">
    <name type="scientific">Sulfobacillus thermotolerans</name>
    <dbReference type="NCBI Taxonomy" id="338644"/>
    <lineage>
        <taxon>Bacteria</taxon>
        <taxon>Bacillati</taxon>
        <taxon>Bacillota</taxon>
        <taxon>Clostridia</taxon>
        <taxon>Eubacteriales</taxon>
        <taxon>Clostridiales Family XVII. Incertae Sedis</taxon>
        <taxon>Sulfobacillus</taxon>
    </lineage>
</organism>
<name>A0ABM6RS19_9FIRM</name>
<evidence type="ECO:0008006" key="3">
    <source>
        <dbReference type="Google" id="ProtNLM"/>
    </source>
</evidence>
<protein>
    <recommendedName>
        <fullName evidence="3">Fe-S cluster assembly protein SufD</fullName>
    </recommendedName>
</protein>
<dbReference type="EMBL" id="CP019454">
    <property type="protein sequence ID" value="AUW94128.1"/>
    <property type="molecule type" value="Genomic_DNA"/>
</dbReference>
<evidence type="ECO:0000313" key="2">
    <source>
        <dbReference type="Proteomes" id="UP000325292"/>
    </source>
</evidence>
<evidence type="ECO:0000313" key="1">
    <source>
        <dbReference type="EMBL" id="AUW94128.1"/>
    </source>
</evidence>
<sequence length="79" mass="9148">MAQEIWKTFTDITPQSIVAHSQKRGEPSWLTEFRLSALATLNADLVTPYWPIQGFKNQTPIWQSLVKHTLMKRKSFTSN</sequence>
<reference evidence="1 2" key="1">
    <citation type="journal article" date="2019" name="Sci. Rep.">
        <title>Sulfobacillus thermotolerans: new insights into resistance and metabolic capacities of acidophilic chemolithotrophs.</title>
        <authorList>
            <person name="Panyushkina A.E."/>
            <person name="Babenko V.V."/>
            <person name="Nikitina A.S."/>
            <person name="Selezneva O.V."/>
            <person name="Tsaplina I.A."/>
            <person name="Letarova M.A."/>
            <person name="Kostryukova E.S."/>
            <person name="Letarov A.V."/>
        </authorList>
    </citation>
    <scope>NUCLEOTIDE SEQUENCE [LARGE SCALE GENOMIC DNA]</scope>
    <source>
        <strain evidence="1 2">Kr1</strain>
    </source>
</reference>
<proteinExistence type="predicted"/>
<accession>A0ABM6RS19</accession>
<keyword evidence="2" id="KW-1185">Reference proteome</keyword>
<gene>
    <name evidence="1" type="ORF">BXT84_09315</name>
</gene>
<dbReference type="Proteomes" id="UP000325292">
    <property type="component" value="Chromosome"/>
</dbReference>